<organism evidence="1 2">
    <name type="scientific">Mya arenaria</name>
    <name type="common">Soft-shell clam</name>
    <dbReference type="NCBI Taxonomy" id="6604"/>
    <lineage>
        <taxon>Eukaryota</taxon>
        <taxon>Metazoa</taxon>
        <taxon>Spiralia</taxon>
        <taxon>Lophotrochozoa</taxon>
        <taxon>Mollusca</taxon>
        <taxon>Bivalvia</taxon>
        <taxon>Autobranchia</taxon>
        <taxon>Heteroconchia</taxon>
        <taxon>Euheterodonta</taxon>
        <taxon>Imparidentia</taxon>
        <taxon>Neoheterodontei</taxon>
        <taxon>Myida</taxon>
        <taxon>Myoidea</taxon>
        <taxon>Myidae</taxon>
        <taxon>Mya</taxon>
    </lineage>
</organism>
<reference evidence="1" key="1">
    <citation type="submission" date="2022-11" db="EMBL/GenBank/DDBJ databases">
        <title>Centuries of genome instability and evolution in soft-shell clam transmissible cancer (bioRxiv).</title>
        <authorList>
            <person name="Hart S.F.M."/>
            <person name="Yonemitsu M.A."/>
            <person name="Giersch R.M."/>
            <person name="Beal B.F."/>
            <person name="Arriagada G."/>
            <person name="Davis B.W."/>
            <person name="Ostrander E.A."/>
            <person name="Goff S.P."/>
            <person name="Metzger M.J."/>
        </authorList>
    </citation>
    <scope>NUCLEOTIDE SEQUENCE</scope>
    <source>
        <strain evidence="1">MELC-2E11</strain>
        <tissue evidence="1">Siphon/mantle</tissue>
    </source>
</reference>
<sequence length="141" mass="16162">MIYLDSSASTWTPYPAHAEQRHFVFSYSGFTVREFQEKSLEFYELVPHKSISYTIALVVGANDIGRRSAAAIVRAIRQLCLTLHTMCPHGIILLSEILPRGRNLFHEQTGPRVAYETGFLDHWNAVASYNKYLCKQQEVRL</sequence>
<evidence type="ECO:0008006" key="3">
    <source>
        <dbReference type="Google" id="ProtNLM"/>
    </source>
</evidence>
<keyword evidence="2" id="KW-1185">Reference proteome</keyword>
<proteinExistence type="predicted"/>
<dbReference type="Proteomes" id="UP001164746">
    <property type="component" value="Chromosome 17"/>
</dbReference>
<dbReference type="Gene3D" id="3.40.50.1110">
    <property type="entry name" value="SGNH hydrolase"/>
    <property type="match status" value="1"/>
</dbReference>
<evidence type="ECO:0000313" key="2">
    <source>
        <dbReference type="Proteomes" id="UP001164746"/>
    </source>
</evidence>
<evidence type="ECO:0000313" key="1">
    <source>
        <dbReference type="EMBL" id="WAR31016.1"/>
    </source>
</evidence>
<gene>
    <name evidence="1" type="ORF">MAR_033558</name>
</gene>
<dbReference type="InterPro" id="IPR036514">
    <property type="entry name" value="SGNH_hydro_sf"/>
</dbReference>
<dbReference type="EMBL" id="CP111028">
    <property type="protein sequence ID" value="WAR31016.1"/>
    <property type="molecule type" value="Genomic_DNA"/>
</dbReference>
<protein>
    <recommendedName>
        <fullName evidence="3">SGNH hydrolase-type esterase domain-containing protein</fullName>
    </recommendedName>
</protein>
<name>A0ABY7GIK5_MYAAR</name>
<dbReference type="SUPFAM" id="SSF52266">
    <property type="entry name" value="SGNH hydrolase"/>
    <property type="match status" value="1"/>
</dbReference>
<accession>A0ABY7GIK5</accession>